<dbReference type="InterPro" id="IPR043519">
    <property type="entry name" value="NT_sf"/>
</dbReference>
<evidence type="ECO:0000313" key="1">
    <source>
        <dbReference type="EMBL" id="PIW76553.1"/>
    </source>
</evidence>
<proteinExistence type="predicted"/>
<name>A0A2M7IJ40_9BACT</name>
<gene>
    <name evidence="1" type="ORF">CO001_00745</name>
</gene>
<dbReference type="SUPFAM" id="SSF81301">
    <property type="entry name" value="Nucleotidyltransferase"/>
    <property type="match status" value="1"/>
</dbReference>
<reference evidence="2" key="1">
    <citation type="submission" date="2017-09" db="EMBL/GenBank/DDBJ databases">
        <title>Depth-based differentiation of microbial function through sediment-hosted aquifers and enrichment of novel symbionts in the deep terrestrial subsurface.</title>
        <authorList>
            <person name="Probst A.J."/>
            <person name="Ladd B."/>
            <person name="Jarett J.K."/>
            <person name="Geller-Mcgrath D.E."/>
            <person name="Sieber C.M.K."/>
            <person name="Emerson J.B."/>
            <person name="Anantharaman K."/>
            <person name="Thomas B.C."/>
            <person name="Malmstrom R."/>
            <person name="Stieglmeier M."/>
            <person name="Klingl A."/>
            <person name="Woyke T."/>
            <person name="Ryan C.M."/>
            <person name="Banfield J.F."/>
        </authorList>
    </citation>
    <scope>NUCLEOTIDE SEQUENCE [LARGE SCALE GENOMIC DNA]</scope>
</reference>
<protein>
    <submittedName>
        <fullName evidence="1">Uncharacterized protein</fullName>
    </submittedName>
</protein>
<organism evidence="1 2">
    <name type="scientific">Candidatus Portnoybacteria bacterium CG_4_8_14_3_um_filter_40_10</name>
    <dbReference type="NCBI Taxonomy" id="1974801"/>
    <lineage>
        <taxon>Bacteria</taxon>
        <taxon>Candidatus Portnoyibacteriota</taxon>
    </lineage>
</organism>
<dbReference type="EMBL" id="PFGY01000023">
    <property type="protein sequence ID" value="PIW76553.1"/>
    <property type="molecule type" value="Genomic_DNA"/>
</dbReference>
<dbReference type="Proteomes" id="UP000229561">
    <property type="component" value="Unassembled WGS sequence"/>
</dbReference>
<dbReference type="AlphaFoldDB" id="A0A2M7IJ40"/>
<accession>A0A2M7IJ40</accession>
<sequence length="187" mass="22022">MEQEKLLQELGKIFEKLEIPYFITGGIATVVWGRPRFTADIDIVIQLALQKLDRLATELLKIDKDVYLDKHTMHEALRTQGEFNFIHPASGLKVDFWILKNQVFEKIRLKRRIAKKIGKQTIYFTSPEDLILSKLVWYKESRSTRQLEDVESVLRISKVDKKYLKKWSELLNISQIFNDLLNKIKST</sequence>
<evidence type="ECO:0000313" key="2">
    <source>
        <dbReference type="Proteomes" id="UP000229561"/>
    </source>
</evidence>
<comment type="caution">
    <text evidence="1">The sequence shown here is derived from an EMBL/GenBank/DDBJ whole genome shotgun (WGS) entry which is preliminary data.</text>
</comment>
<dbReference type="Gene3D" id="3.30.460.40">
    <property type="match status" value="1"/>
</dbReference>